<sequence length="396" mass="44508">MSLLNSPRRDSLVQWLLAGVREERDIAQIFMQLCTRLVDCGVELSRASLHIRVYHPQWLGTRIIWARGQSKPDVQIVGYEVEATATFLQSPYRVVLSTGSEIRQKLQIHGPHAFPLYEELRQEGHSEYTGWPIDRTQGKRHLITFSTDRPNGFDDSDIIFLREILPVFSLVSEIRVKNQLARTLLETYVGPHASEQILDGATTRGSGVSINAAIMICDLRGFTKLSDRRPRDEVISILNQYFDAVAGPVDRHGGEILKFIGDGLLAIFPLEQPRACENLLQAVYYAQEAIAMAQRTGLADELLYGTGVHVGEVMYGNIGSQKRLDFTVIGPAVNLASRLENLTKELQRPVLISSEFVKLANCSERTERMGLHNLRGFEEPVEVHALRLPAHTLPDF</sequence>
<dbReference type="PANTHER" id="PTHR43081:SF11">
    <property type="entry name" value="BLR2264 PROTEIN"/>
    <property type="match status" value="1"/>
</dbReference>
<accession>A0A370KWQ1</accession>
<dbReference type="SUPFAM" id="SSF55073">
    <property type="entry name" value="Nucleotide cyclase"/>
    <property type="match status" value="1"/>
</dbReference>
<dbReference type="GO" id="GO:0004016">
    <property type="term" value="F:adenylate cyclase activity"/>
    <property type="evidence" value="ECO:0007669"/>
    <property type="project" value="UniProtKB-ARBA"/>
</dbReference>
<dbReference type="InterPro" id="IPR050697">
    <property type="entry name" value="Adenylyl/Guanylyl_Cyclase_3/4"/>
</dbReference>
<dbReference type="GO" id="GO:0006171">
    <property type="term" value="P:cAMP biosynthetic process"/>
    <property type="evidence" value="ECO:0007669"/>
    <property type="project" value="TreeGrafter"/>
</dbReference>
<dbReference type="OrthoDB" id="4565346at2"/>
<comment type="caution">
    <text evidence="2">The sequence shown here is derived from an EMBL/GenBank/DDBJ whole genome shotgun (WGS) entry which is preliminary data.</text>
</comment>
<proteinExistence type="predicted"/>
<dbReference type="Gene3D" id="3.30.70.1230">
    <property type="entry name" value="Nucleotide cyclase"/>
    <property type="match status" value="1"/>
</dbReference>
<gene>
    <name evidence="2" type="ORF">B5K06_00120</name>
</gene>
<reference evidence="2 3" key="1">
    <citation type="submission" date="2017-03" db="EMBL/GenBank/DDBJ databases">
        <title>Genome analysis of Rhizobial strains effectives or ineffectives for nitrogen fixation isolated from bean seeds.</title>
        <authorList>
            <person name="Peralta H."/>
            <person name="Aguilar-Vera A."/>
            <person name="Mora Y."/>
            <person name="Vargas-Lagunas C."/>
            <person name="Girard L."/>
            <person name="Mora J."/>
        </authorList>
    </citation>
    <scope>NUCLEOTIDE SEQUENCE [LARGE SCALE GENOMIC DNA]</scope>
    <source>
        <strain evidence="2 3">CCGM3</strain>
    </source>
</reference>
<evidence type="ECO:0000313" key="3">
    <source>
        <dbReference type="Proteomes" id="UP000254939"/>
    </source>
</evidence>
<dbReference type="AlphaFoldDB" id="A0A370KWQ1"/>
<dbReference type="RefSeq" id="WP_114710335.1">
    <property type="nucleotide sequence ID" value="NZ_KZ857258.1"/>
</dbReference>
<organism evidence="2 3">
    <name type="scientific">Rhizobium grahamii</name>
    <dbReference type="NCBI Taxonomy" id="1120045"/>
    <lineage>
        <taxon>Bacteria</taxon>
        <taxon>Pseudomonadati</taxon>
        <taxon>Pseudomonadota</taxon>
        <taxon>Alphaproteobacteria</taxon>
        <taxon>Hyphomicrobiales</taxon>
        <taxon>Rhizobiaceae</taxon>
        <taxon>Rhizobium/Agrobacterium group</taxon>
        <taxon>Rhizobium</taxon>
    </lineage>
</organism>
<feature type="domain" description="Guanylate cyclase" evidence="1">
    <location>
        <begin position="213"/>
        <end position="340"/>
    </location>
</feature>
<dbReference type="GO" id="GO:0035556">
    <property type="term" value="P:intracellular signal transduction"/>
    <property type="evidence" value="ECO:0007669"/>
    <property type="project" value="InterPro"/>
</dbReference>
<evidence type="ECO:0000259" key="1">
    <source>
        <dbReference type="PROSITE" id="PS50125"/>
    </source>
</evidence>
<dbReference type="InterPro" id="IPR001054">
    <property type="entry name" value="A/G_cyclase"/>
</dbReference>
<evidence type="ECO:0000313" key="2">
    <source>
        <dbReference type="EMBL" id="RDJ16835.1"/>
    </source>
</evidence>
<dbReference type="InterPro" id="IPR029787">
    <property type="entry name" value="Nucleotide_cyclase"/>
</dbReference>
<protein>
    <submittedName>
        <fullName evidence="2">Adenylate/guanylate cyclase domain-containing protein</fullName>
    </submittedName>
</protein>
<name>A0A370KWQ1_9HYPH</name>
<dbReference type="PANTHER" id="PTHR43081">
    <property type="entry name" value="ADENYLATE CYCLASE, TERMINAL-DIFFERENTIATION SPECIFIC-RELATED"/>
    <property type="match status" value="1"/>
</dbReference>
<dbReference type="Proteomes" id="UP000254939">
    <property type="component" value="Unassembled WGS sequence"/>
</dbReference>
<dbReference type="Pfam" id="PF00211">
    <property type="entry name" value="Guanylate_cyc"/>
    <property type="match status" value="1"/>
</dbReference>
<dbReference type="EMBL" id="NAAC01000001">
    <property type="protein sequence ID" value="RDJ16835.1"/>
    <property type="molecule type" value="Genomic_DNA"/>
</dbReference>
<dbReference type="SMART" id="SM00044">
    <property type="entry name" value="CYCc"/>
    <property type="match status" value="1"/>
</dbReference>
<dbReference type="CDD" id="cd07302">
    <property type="entry name" value="CHD"/>
    <property type="match status" value="1"/>
</dbReference>
<dbReference type="PROSITE" id="PS50125">
    <property type="entry name" value="GUANYLATE_CYCLASE_2"/>
    <property type="match status" value="1"/>
</dbReference>